<comment type="caution">
    <text evidence="3">The sequence shown here is derived from an EMBL/GenBank/DDBJ whole genome shotgun (WGS) entry which is preliminary data.</text>
</comment>
<gene>
    <name evidence="3" type="ORF">HNQ39_001454</name>
</gene>
<organism evidence="3 4">
    <name type="scientific">Armatimonas rosea</name>
    <dbReference type="NCBI Taxonomy" id="685828"/>
    <lineage>
        <taxon>Bacteria</taxon>
        <taxon>Bacillati</taxon>
        <taxon>Armatimonadota</taxon>
        <taxon>Armatimonadia</taxon>
        <taxon>Armatimonadales</taxon>
        <taxon>Armatimonadaceae</taxon>
        <taxon>Armatimonas</taxon>
    </lineage>
</organism>
<dbReference type="SUPFAM" id="SSF51735">
    <property type="entry name" value="NAD(P)-binding Rossmann-fold domains"/>
    <property type="match status" value="1"/>
</dbReference>
<evidence type="ECO:0000256" key="1">
    <source>
        <dbReference type="ARBA" id="ARBA00006484"/>
    </source>
</evidence>
<accession>A0A7W9SN48</accession>
<dbReference type="RefSeq" id="WP_184193287.1">
    <property type="nucleotide sequence ID" value="NZ_JACHGW010000001.1"/>
</dbReference>
<dbReference type="Proteomes" id="UP000520814">
    <property type="component" value="Unassembled WGS sequence"/>
</dbReference>
<reference evidence="3 4" key="1">
    <citation type="submission" date="2020-08" db="EMBL/GenBank/DDBJ databases">
        <title>Genomic Encyclopedia of Type Strains, Phase IV (KMG-IV): sequencing the most valuable type-strain genomes for metagenomic binning, comparative biology and taxonomic classification.</title>
        <authorList>
            <person name="Goeker M."/>
        </authorList>
    </citation>
    <scope>NUCLEOTIDE SEQUENCE [LARGE SCALE GENOMIC DNA]</scope>
    <source>
        <strain evidence="3 4">DSM 23562</strain>
    </source>
</reference>
<dbReference type="PRINTS" id="PR00081">
    <property type="entry name" value="GDHRDH"/>
</dbReference>
<dbReference type="PANTHER" id="PTHR24321:SF8">
    <property type="entry name" value="ESTRADIOL 17-BETA-DEHYDROGENASE 8-RELATED"/>
    <property type="match status" value="1"/>
</dbReference>
<sequence>MNLLITGATGIAAATVRLATAAGHKVFVTSLHADDCAALGVPYFAADLTDSAQATAAVAAAVAELGSLDGVFCVVGGSGRRFGDGPLDACTDEGWRQTFALNLDTTFFIARAALTQFLAQGTGGSLVLTGSVLATHPEPGKFATHAYAASKGAILSLVTTLASYYAPQKIRVNAVAPGLVRTPMSQRAQGDAEILALMKTKQPLAEDLLDADELAKAALFLLSESAAQITGQTLTVDGGWSVS</sequence>
<dbReference type="Pfam" id="PF13561">
    <property type="entry name" value="adh_short_C2"/>
    <property type="match status" value="1"/>
</dbReference>
<keyword evidence="4" id="KW-1185">Reference proteome</keyword>
<evidence type="ECO:0000313" key="3">
    <source>
        <dbReference type="EMBL" id="MBB6049692.1"/>
    </source>
</evidence>
<dbReference type="InterPro" id="IPR020904">
    <property type="entry name" value="Sc_DH/Rdtase_CS"/>
</dbReference>
<dbReference type="AlphaFoldDB" id="A0A7W9SN48"/>
<protein>
    <submittedName>
        <fullName evidence="3">NAD(P)-dependent dehydrogenase (Short-subunit alcohol dehydrogenase family)</fullName>
    </submittedName>
</protein>
<keyword evidence="2" id="KW-0560">Oxidoreductase</keyword>
<dbReference type="FunFam" id="3.40.50.720:FF:000084">
    <property type="entry name" value="Short-chain dehydrogenase reductase"/>
    <property type="match status" value="1"/>
</dbReference>
<dbReference type="GO" id="GO:0016491">
    <property type="term" value="F:oxidoreductase activity"/>
    <property type="evidence" value="ECO:0007669"/>
    <property type="project" value="UniProtKB-KW"/>
</dbReference>
<evidence type="ECO:0000313" key="4">
    <source>
        <dbReference type="Proteomes" id="UP000520814"/>
    </source>
</evidence>
<dbReference type="InterPro" id="IPR036291">
    <property type="entry name" value="NAD(P)-bd_dom_sf"/>
</dbReference>
<comment type="similarity">
    <text evidence="1">Belongs to the short-chain dehydrogenases/reductases (SDR) family.</text>
</comment>
<dbReference type="Gene3D" id="3.40.50.720">
    <property type="entry name" value="NAD(P)-binding Rossmann-like Domain"/>
    <property type="match status" value="1"/>
</dbReference>
<dbReference type="InterPro" id="IPR002347">
    <property type="entry name" value="SDR_fam"/>
</dbReference>
<dbReference type="PANTHER" id="PTHR24321">
    <property type="entry name" value="DEHYDROGENASES, SHORT CHAIN"/>
    <property type="match status" value="1"/>
</dbReference>
<evidence type="ECO:0000256" key="2">
    <source>
        <dbReference type="ARBA" id="ARBA00023002"/>
    </source>
</evidence>
<dbReference type="PROSITE" id="PS00061">
    <property type="entry name" value="ADH_SHORT"/>
    <property type="match status" value="1"/>
</dbReference>
<dbReference type="CDD" id="cd05233">
    <property type="entry name" value="SDR_c"/>
    <property type="match status" value="1"/>
</dbReference>
<proteinExistence type="inferred from homology"/>
<name>A0A7W9SN48_ARMRO</name>
<dbReference type="EMBL" id="JACHGW010000001">
    <property type="protein sequence ID" value="MBB6049692.1"/>
    <property type="molecule type" value="Genomic_DNA"/>
</dbReference>